<accession>A0A6C0ECZ3</accession>
<dbReference type="AlphaFoldDB" id="A0A6C0ECZ3"/>
<reference evidence="1" key="1">
    <citation type="journal article" date="2020" name="Nature">
        <title>Giant virus diversity and host interactions through global metagenomics.</title>
        <authorList>
            <person name="Schulz F."/>
            <person name="Roux S."/>
            <person name="Paez-Espino D."/>
            <person name="Jungbluth S."/>
            <person name="Walsh D.A."/>
            <person name="Denef V.J."/>
            <person name="McMahon K.D."/>
            <person name="Konstantinidis K.T."/>
            <person name="Eloe-Fadrosh E.A."/>
            <person name="Kyrpides N.C."/>
            <person name="Woyke T."/>
        </authorList>
    </citation>
    <scope>NUCLEOTIDE SEQUENCE</scope>
    <source>
        <strain evidence="1">GVMAG-M-3300023179-2</strain>
    </source>
</reference>
<proteinExistence type="predicted"/>
<dbReference type="EMBL" id="MN739808">
    <property type="protein sequence ID" value="QHT27046.1"/>
    <property type="molecule type" value="Genomic_DNA"/>
</dbReference>
<sequence>MQSAISDYEMNMYLDAFVSMNKYVSKNNSEQNFTPYQNKKKLKINKEKVKIYNALTMVYNELIDTDKEFKNKQYKTKYVAPHLLELPQQNIAQQVAQQQVSQHVAQQQVSQQVAQPLTQQFQKQDNVENFLAGICEAPGCNRHKRVGTPAQNYKYCAGDICGNRLLVSRGSGLLVRGGPGLLVRGGPGILVRDSPGLLIRDSPGLLFNGGPSLPYYGGYGVIAGLPIGKRLIF</sequence>
<protein>
    <submittedName>
        <fullName evidence="1">Uncharacterized protein</fullName>
    </submittedName>
</protein>
<name>A0A6C0ECZ3_9ZZZZ</name>
<organism evidence="1">
    <name type="scientific">viral metagenome</name>
    <dbReference type="NCBI Taxonomy" id="1070528"/>
    <lineage>
        <taxon>unclassified sequences</taxon>
        <taxon>metagenomes</taxon>
        <taxon>organismal metagenomes</taxon>
    </lineage>
</organism>
<evidence type="ECO:0000313" key="1">
    <source>
        <dbReference type="EMBL" id="QHT27046.1"/>
    </source>
</evidence>